<evidence type="ECO:0000256" key="5">
    <source>
        <dbReference type="ARBA" id="ARBA00022984"/>
    </source>
</evidence>
<dbReference type="GO" id="GO:0005886">
    <property type="term" value="C:plasma membrane"/>
    <property type="evidence" value="ECO:0007669"/>
    <property type="project" value="UniProtKB-SubCell"/>
</dbReference>
<dbReference type="UniPathway" id="UPA00219"/>
<dbReference type="PANTHER" id="PTHR47019:SF1">
    <property type="entry name" value="LIPID II FLIPPASE MURJ"/>
    <property type="match status" value="1"/>
</dbReference>
<dbReference type="Proteomes" id="UP000317863">
    <property type="component" value="Unassembled WGS sequence"/>
</dbReference>
<dbReference type="PRINTS" id="PR01806">
    <property type="entry name" value="VIRFACTRMVIN"/>
</dbReference>
<proteinExistence type="inferred from homology"/>
<dbReference type="GO" id="GO:0009252">
    <property type="term" value="P:peptidoglycan biosynthetic process"/>
    <property type="evidence" value="ECO:0007669"/>
    <property type="project" value="UniProtKB-UniRule"/>
</dbReference>
<reference evidence="10 11" key="1">
    <citation type="submission" date="2019-02" db="EMBL/GenBank/DDBJ databases">
        <title>Peptostreptococcaceae bacterium ZHW00191 nov., a new bacterium isolated from the human gut.</title>
        <authorList>
            <person name="Zhou H.-W."/>
            <person name="Chen X.-J."/>
        </authorList>
    </citation>
    <scope>NUCLEOTIDE SEQUENCE [LARGE SCALE GENOMIC DNA]</scope>
    <source>
        <strain evidence="10 11">ZHW00191</strain>
    </source>
</reference>
<evidence type="ECO:0000313" key="11">
    <source>
        <dbReference type="Proteomes" id="UP000317863"/>
    </source>
</evidence>
<feature type="transmembrane region" description="Helical" evidence="8">
    <location>
        <begin position="380"/>
        <end position="399"/>
    </location>
</feature>
<keyword evidence="8 9" id="KW-0813">Transport</keyword>
<protein>
    <recommendedName>
        <fullName evidence="8">Probable lipid II flippase MurJ</fullName>
    </recommendedName>
</protein>
<dbReference type="CDD" id="cd13123">
    <property type="entry name" value="MATE_MurJ_like"/>
    <property type="match status" value="1"/>
</dbReference>
<evidence type="ECO:0000256" key="2">
    <source>
        <dbReference type="ARBA" id="ARBA00022475"/>
    </source>
</evidence>
<dbReference type="EMBL" id="SGJB01000019">
    <property type="protein sequence ID" value="TQQ83949.1"/>
    <property type="molecule type" value="Genomic_DNA"/>
</dbReference>
<dbReference type="GO" id="GO:0034204">
    <property type="term" value="P:lipid translocation"/>
    <property type="evidence" value="ECO:0007669"/>
    <property type="project" value="TreeGrafter"/>
</dbReference>
<feature type="transmembrane region" description="Helical" evidence="8">
    <location>
        <begin position="48"/>
        <end position="67"/>
    </location>
</feature>
<keyword evidence="6 8" id="KW-1133">Transmembrane helix</keyword>
<evidence type="ECO:0000256" key="6">
    <source>
        <dbReference type="ARBA" id="ARBA00022989"/>
    </source>
</evidence>
<accession>A0A544QTD2</accession>
<keyword evidence="3 8" id="KW-0812">Transmembrane</keyword>
<dbReference type="PANTHER" id="PTHR47019">
    <property type="entry name" value="LIPID II FLIPPASE MURJ"/>
    <property type="match status" value="1"/>
</dbReference>
<feature type="transmembrane region" description="Helical" evidence="8">
    <location>
        <begin position="464"/>
        <end position="494"/>
    </location>
</feature>
<dbReference type="AlphaFoldDB" id="A0A544QTD2"/>
<evidence type="ECO:0000256" key="3">
    <source>
        <dbReference type="ARBA" id="ARBA00022692"/>
    </source>
</evidence>
<feature type="transmembrane region" description="Helical" evidence="8">
    <location>
        <begin position="181"/>
        <end position="204"/>
    </location>
</feature>
<sequence>MSKVAKATVGLMAVTMMSKVLGFGRELVLGALYGASMYSDIFIAASNIPKVLFTIVATALATTFIPLYYENLREGGEDKALRFSNNILNITIVLGIILSTISFIFAEEIVKIFAMGFEGETFRQAVIFTRIIIFGAIFTGLSDIMKSYLQSKNCFVVPGLNGIPYNIILITAMILSVKINIYILPVGALLAMASQFFYQVPFAYKKGYKYKVFIDLKDENVRRMLILVAPIVIGVAVDQINIMVDKTLASTLAEGSISALNYADRLKGFVTGMFIASISAVVYPQFSRLSSLEDKTEFKDFIRKSINSVIIIIMPMTFGAIVLAKPIVRVLFERGAFDERATAMTASALAFYAIGLIGVGLRDIMTKMFYSVQDTKTPMINAGIAVIMNICMNLIFIRFLDHRGLALATSLSSIICIILLMISLRRKIGDFGQKNIAIVLVKTFSSSVIMAVVARLVYDLLKGILGVGFIMEMISLGCAIAAGAIVYAGFMLILKIDEISIITDMVKSKIKKKNN</sequence>
<dbReference type="Pfam" id="PF03023">
    <property type="entry name" value="MurJ"/>
    <property type="match status" value="1"/>
</dbReference>
<dbReference type="GO" id="GO:0015648">
    <property type="term" value="F:lipid-linked peptidoglycan transporter activity"/>
    <property type="evidence" value="ECO:0007669"/>
    <property type="project" value="UniProtKB-UniRule"/>
</dbReference>
<keyword evidence="11" id="KW-1185">Reference proteome</keyword>
<dbReference type="GO" id="GO:0071555">
    <property type="term" value="P:cell wall organization"/>
    <property type="evidence" value="ECO:0007669"/>
    <property type="project" value="UniProtKB-UniRule"/>
</dbReference>
<feature type="transmembrane region" description="Helical" evidence="8">
    <location>
        <begin position="154"/>
        <end position="175"/>
    </location>
</feature>
<keyword evidence="7 8" id="KW-0472">Membrane</keyword>
<comment type="pathway">
    <text evidence="8">Cell wall biogenesis; peptidoglycan biosynthesis.</text>
</comment>
<evidence type="ECO:0000256" key="1">
    <source>
        <dbReference type="ARBA" id="ARBA00004651"/>
    </source>
</evidence>
<evidence type="ECO:0000256" key="4">
    <source>
        <dbReference type="ARBA" id="ARBA00022960"/>
    </source>
</evidence>
<dbReference type="HAMAP" id="MF_02078">
    <property type="entry name" value="MurJ_MviN"/>
    <property type="match status" value="1"/>
</dbReference>
<keyword evidence="8 9" id="KW-0961">Cell wall biogenesis/degradation</keyword>
<feature type="transmembrane region" description="Helical" evidence="8">
    <location>
        <begin position="436"/>
        <end position="458"/>
    </location>
</feature>
<evidence type="ECO:0000256" key="8">
    <source>
        <dbReference type="HAMAP-Rule" id="MF_02078"/>
    </source>
</evidence>
<dbReference type="OrthoDB" id="9804143at2"/>
<name>A0A544QTD2_9FIRM</name>
<gene>
    <name evidence="8 10" type="primary">murJ</name>
    <name evidence="10" type="ORF">EXD82_09170</name>
</gene>
<feature type="transmembrane region" description="Helical" evidence="8">
    <location>
        <begin position="87"/>
        <end position="105"/>
    </location>
</feature>
<feature type="transmembrane region" description="Helical" evidence="8">
    <location>
        <begin position="225"/>
        <end position="244"/>
    </location>
</feature>
<dbReference type="GO" id="GO:0008360">
    <property type="term" value="P:regulation of cell shape"/>
    <property type="evidence" value="ECO:0007669"/>
    <property type="project" value="UniProtKB-UniRule"/>
</dbReference>
<comment type="function">
    <text evidence="8 9">Involved in peptidoglycan biosynthesis. Transports lipid-linked peptidoglycan precursors from the inner to the outer leaflet of the cytoplasmic membrane.</text>
</comment>
<feature type="transmembrane region" description="Helical" evidence="8">
    <location>
        <begin position="306"/>
        <end position="328"/>
    </location>
</feature>
<keyword evidence="2 8" id="KW-1003">Cell membrane</keyword>
<dbReference type="InterPro" id="IPR051050">
    <property type="entry name" value="Lipid_II_flippase_MurJ/MviN"/>
</dbReference>
<organism evidence="10 11">
    <name type="scientific">Peptacetobacter hominis</name>
    <dbReference type="NCBI Taxonomy" id="2743610"/>
    <lineage>
        <taxon>Bacteria</taxon>
        <taxon>Bacillati</taxon>
        <taxon>Bacillota</taxon>
        <taxon>Clostridia</taxon>
        <taxon>Peptostreptococcales</taxon>
        <taxon>Peptostreptococcaceae</taxon>
        <taxon>Peptacetobacter</taxon>
    </lineage>
</organism>
<evidence type="ECO:0000256" key="7">
    <source>
        <dbReference type="ARBA" id="ARBA00023136"/>
    </source>
</evidence>
<dbReference type="PIRSF" id="PIRSF002869">
    <property type="entry name" value="MviN"/>
    <property type="match status" value="1"/>
</dbReference>
<comment type="subcellular location">
    <subcellularLocation>
        <location evidence="1 8">Cell membrane</location>
        <topology evidence="1 8">Multi-pass membrane protein</topology>
    </subcellularLocation>
</comment>
<feature type="transmembrane region" description="Helical" evidence="8">
    <location>
        <begin position="340"/>
        <end position="359"/>
    </location>
</feature>
<dbReference type="NCBIfam" id="TIGR01695">
    <property type="entry name" value="murJ_mviN"/>
    <property type="match status" value="1"/>
</dbReference>
<keyword evidence="4 8" id="KW-0133">Cell shape</keyword>
<feature type="transmembrane region" description="Helical" evidence="8">
    <location>
        <begin position="405"/>
        <end position="424"/>
    </location>
</feature>
<comment type="similarity">
    <text evidence="8 9">Belongs to the MurJ/MviN family.</text>
</comment>
<feature type="transmembrane region" description="Helical" evidence="8">
    <location>
        <begin position="125"/>
        <end position="142"/>
    </location>
</feature>
<feature type="transmembrane region" description="Helical" evidence="8">
    <location>
        <begin position="268"/>
        <end position="286"/>
    </location>
</feature>
<comment type="caution">
    <text evidence="10">The sequence shown here is derived from an EMBL/GenBank/DDBJ whole genome shotgun (WGS) entry which is preliminary data.</text>
</comment>
<evidence type="ECO:0000256" key="9">
    <source>
        <dbReference type="PIRNR" id="PIRNR002869"/>
    </source>
</evidence>
<keyword evidence="5 8" id="KW-0573">Peptidoglycan synthesis</keyword>
<dbReference type="InterPro" id="IPR004268">
    <property type="entry name" value="MurJ"/>
</dbReference>
<evidence type="ECO:0000313" key="10">
    <source>
        <dbReference type="EMBL" id="TQQ83949.1"/>
    </source>
</evidence>
<dbReference type="RefSeq" id="WP_142536616.1">
    <property type="nucleotide sequence ID" value="NZ_SGJB01000019.1"/>
</dbReference>